<organism evidence="2 3">
    <name type="scientific">Kitasatospora indigofera</name>
    <dbReference type="NCBI Taxonomy" id="67307"/>
    <lineage>
        <taxon>Bacteria</taxon>
        <taxon>Bacillati</taxon>
        <taxon>Actinomycetota</taxon>
        <taxon>Actinomycetes</taxon>
        <taxon>Kitasatosporales</taxon>
        <taxon>Streptomycetaceae</taxon>
        <taxon>Kitasatospora</taxon>
    </lineage>
</organism>
<reference evidence="2" key="2">
    <citation type="submission" date="2020-09" db="EMBL/GenBank/DDBJ databases">
        <authorList>
            <person name="Sun Q."/>
            <person name="Ohkuma M."/>
        </authorList>
    </citation>
    <scope>NUCLEOTIDE SEQUENCE</scope>
    <source>
        <strain evidence="2">JCM 4646</strain>
    </source>
</reference>
<dbReference type="Proteomes" id="UP000617734">
    <property type="component" value="Unassembled WGS sequence"/>
</dbReference>
<accession>A0A919G953</accession>
<feature type="compositionally biased region" description="Basic residues" evidence="1">
    <location>
        <begin position="77"/>
        <end position="106"/>
    </location>
</feature>
<sequence>MEREQGQAPIGSRPELHGQVVGPADTRGSARPAARTDGGRPPRANRPGEAMSNGMIMPDGANAAPTNGQRSGPGVRNRLRRRPAARWRRPGPARPGSRRRPGATKE</sequence>
<dbReference type="EMBL" id="BNBO01000043">
    <property type="protein sequence ID" value="GHH79696.1"/>
    <property type="molecule type" value="Genomic_DNA"/>
</dbReference>
<feature type="region of interest" description="Disordered" evidence="1">
    <location>
        <begin position="1"/>
        <end position="106"/>
    </location>
</feature>
<name>A0A919G953_9ACTN</name>
<gene>
    <name evidence="2" type="ORF">GCM10018781_58270</name>
</gene>
<reference evidence="2" key="1">
    <citation type="journal article" date="2014" name="Int. J. Syst. Evol. Microbiol.">
        <title>Complete genome sequence of Corynebacterium casei LMG S-19264T (=DSM 44701T), isolated from a smear-ripened cheese.</title>
        <authorList>
            <consortium name="US DOE Joint Genome Institute (JGI-PGF)"/>
            <person name="Walter F."/>
            <person name="Albersmeier A."/>
            <person name="Kalinowski J."/>
            <person name="Ruckert C."/>
        </authorList>
    </citation>
    <scope>NUCLEOTIDE SEQUENCE</scope>
    <source>
        <strain evidence="2">JCM 4646</strain>
    </source>
</reference>
<protein>
    <submittedName>
        <fullName evidence="2">Uncharacterized protein</fullName>
    </submittedName>
</protein>
<evidence type="ECO:0000313" key="2">
    <source>
        <dbReference type="EMBL" id="GHH79696.1"/>
    </source>
</evidence>
<comment type="caution">
    <text evidence="2">The sequence shown here is derived from an EMBL/GenBank/DDBJ whole genome shotgun (WGS) entry which is preliminary data.</text>
</comment>
<evidence type="ECO:0000256" key="1">
    <source>
        <dbReference type="SAM" id="MobiDB-lite"/>
    </source>
</evidence>
<dbReference type="AlphaFoldDB" id="A0A919G953"/>
<evidence type="ECO:0000313" key="3">
    <source>
        <dbReference type="Proteomes" id="UP000617734"/>
    </source>
</evidence>
<keyword evidence="3" id="KW-1185">Reference proteome</keyword>
<proteinExistence type="predicted"/>